<evidence type="ECO:0000256" key="1">
    <source>
        <dbReference type="ARBA" id="ARBA00001933"/>
    </source>
</evidence>
<dbReference type="PANTHER" id="PTHR48097">
    <property type="entry name" value="L-THREONINE ALDOLASE-RELATED"/>
    <property type="match status" value="1"/>
</dbReference>
<reference evidence="5 6" key="1">
    <citation type="submission" date="2019-10" db="EMBL/GenBank/DDBJ databases">
        <authorList>
            <person name="Karimi E."/>
        </authorList>
    </citation>
    <scope>NUCLEOTIDE SEQUENCE [LARGE SCALE GENOMIC DNA]</scope>
    <source>
        <strain evidence="5">Exiguobacterium sp. 9Y</strain>
    </source>
</reference>
<evidence type="ECO:0000256" key="3">
    <source>
        <dbReference type="ARBA" id="ARBA00022898"/>
    </source>
</evidence>
<sequence>MEELRRSFQAARHQVSGHGKRNVGVLKDALRNVADETGSDIYGNGAVINDFEQKIAALLGHESAVFFPSGTMAQQIALRIWSDDRDNRHVAYHPLCHLELHEQDGLRQLHPIEPVLVGEHDKVMTLEDIKALPEIACLLLELPNRELGGVAPTFSELETIVAYCRERGIRLHLDGARLLELLPYYDKTASDVASLFDSVYLSFYKGIGGIAGAILAGPKSFTTEARIWKRRYGGDLISLYPYVISSDYYYEQRKDRMGHYYEQAKHVAERLNAIDNIFTTPRVPVSNMFHLHFKEEMTDVTARLTRIQEEVGLGLVGYLVEHDGYCSTEISFGDAFDAISNEEFEQLMTRLTADFSA</sequence>
<dbReference type="GO" id="GO:0008732">
    <property type="term" value="F:L-allo-threonine aldolase activity"/>
    <property type="evidence" value="ECO:0007669"/>
    <property type="project" value="TreeGrafter"/>
</dbReference>
<dbReference type="InterPro" id="IPR015421">
    <property type="entry name" value="PyrdxlP-dep_Trfase_major"/>
</dbReference>
<evidence type="ECO:0000256" key="2">
    <source>
        <dbReference type="ARBA" id="ARBA00006966"/>
    </source>
</evidence>
<dbReference type="Gene3D" id="3.90.1150.10">
    <property type="entry name" value="Aspartate Aminotransferase, domain 1"/>
    <property type="match status" value="1"/>
</dbReference>
<dbReference type="PANTHER" id="PTHR48097:SF9">
    <property type="entry name" value="L-THREONINE ALDOLASE"/>
    <property type="match status" value="1"/>
</dbReference>
<dbReference type="SUPFAM" id="SSF53383">
    <property type="entry name" value="PLP-dependent transferases"/>
    <property type="match status" value="1"/>
</dbReference>
<comment type="cofactor">
    <cofactor evidence="1">
        <name>pyridoxal 5'-phosphate</name>
        <dbReference type="ChEBI" id="CHEBI:597326"/>
    </cofactor>
</comment>
<name>A0A653IIV4_9BACL</name>
<keyword evidence="6" id="KW-1185">Reference proteome</keyword>
<accession>A0A653IIV4</accession>
<dbReference type="InterPro" id="IPR001597">
    <property type="entry name" value="ArAA_b-elim_lyase/Thr_aldolase"/>
</dbReference>
<dbReference type="InterPro" id="IPR015424">
    <property type="entry name" value="PyrdxlP-dep_Trfase"/>
</dbReference>
<dbReference type="Proteomes" id="UP000439752">
    <property type="component" value="Unassembled WGS sequence"/>
</dbReference>
<dbReference type="GO" id="GO:0005829">
    <property type="term" value="C:cytosol"/>
    <property type="evidence" value="ECO:0007669"/>
    <property type="project" value="TreeGrafter"/>
</dbReference>
<evidence type="ECO:0000259" key="4">
    <source>
        <dbReference type="Pfam" id="PF01212"/>
    </source>
</evidence>
<dbReference type="EMBL" id="CABWKQ010000058">
    <property type="protein sequence ID" value="VWX38739.1"/>
    <property type="molecule type" value="Genomic_DNA"/>
</dbReference>
<proteinExistence type="inferred from homology"/>
<comment type="similarity">
    <text evidence="2">Belongs to the threonine aldolase family.</text>
</comment>
<dbReference type="InterPro" id="IPR015422">
    <property type="entry name" value="PyrdxlP-dep_Trfase_small"/>
</dbReference>
<organism evidence="5 6">
    <name type="scientific">Exiguobacterium oxidotolerans</name>
    <dbReference type="NCBI Taxonomy" id="223958"/>
    <lineage>
        <taxon>Bacteria</taxon>
        <taxon>Bacillati</taxon>
        <taxon>Bacillota</taxon>
        <taxon>Bacilli</taxon>
        <taxon>Bacillales</taxon>
        <taxon>Bacillales Family XII. Incertae Sedis</taxon>
        <taxon>Exiguobacterium</taxon>
    </lineage>
</organism>
<dbReference type="GO" id="GO:0006567">
    <property type="term" value="P:L-threonine catabolic process"/>
    <property type="evidence" value="ECO:0007669"/>
    <property type="project" value="TreeGrafter"/>
</dbReference>
<gene>
    <name evidence="5" type="ORF">EXIGUO9Y_80067</name>
</gene>
<dbReference type="GO" id="GO:0006545">
    <property type="term" value="P:glycine biosynthetic process"/>
    <property type="evidence" value="ECO:0007669"/>
    <property type="project" value="TreeGrafter"/>
</dbReference>
<dbReference type="Gene3D" id="3.40.640.10">
    <property type="entry name" value="Type I PLP-dependent aspartate aminotransferase-like (Major domain)"/>
    <property type="match status" value="1"/>
</dbReference>
<dbReference type="AlphaFoldDB" id="A0A653IIV4"/>
<protein>
    <submittedName>
        <fullName evidence="5">Low specificity L-threonine aldolase</fullName>
    </submittedName>
</protein>
<dbReference type="Pfam" id="PF01212">
    <property type="entry name" value="Beta_elim_lyase"/>
    <property type="match status" value="1"/>
</dbReference>
<evidence type="ECO:0000313" key="5">
    <source>
        <dbReference type="EMBL" id="VWX38739.1"/>
    </source>
</evidence>
<keyword evidence="3" id="KW-0663">Pyridoxal phosphate</keyword>
<feature type="domain" description="Aromatic amino acid beta-eliminating lyase/threonine aldolase" evidence="4">
    <location>
        <begin position="36"/>
        <end position="290"/>
    </location>
</feature>
<evidence type="ECO:0000313" key="6">
    <source>
        <dbReference type="Proteomes" id="UP000439752"/>
    </source>
</evidence>